<reference evidence="1" key="1">
    <citation type="journal article" date="2019" name="MBio">
        <title>Virus Genomes from Deep Sea Sediments Expand the Ocean Megavirome and Support Independent Origins of Viral Gigantism.</title>
        <authorList>
            <person name="Backstrom D."/>
            <person name="Yutin N."/>
            <person name="Jorgensen S.L."/>
            <person name="Dharamshi J."/>
            <person name="Homa F."/>
            <person name="Zaremba-Niedwiedzka K."/>
            <person name="Spang A."/>
            <person name="Wolf Y.I."/>
            <person name="Koonin E.V."/>
            <person name="Ettema T.J."/>
        </authorList>
    </citation>
    <scope>NUCLEOTIDE SEQUENCE</scope>
</reference>
<sequence>MSIPKHVPGRQTGIDFIEFNWCGEMDNLRDYYTVVIEVLDTSGASVRSISKLHPLVELPPVKLPNPASLSLIPSIPSLPRFDGDLVRGSAYYIPRTGGQNGIYQLDREGMLRPN</sequence>
<organism evidence="1">
    <name type="scientific">Marseillevirus LCMAC101</name>
    <dbReference type="NCBI Taxonomy" id="2506602"/>
    <lineage>
        <taxon>Viruses</taxon>
        <taxon>Varidnaviria</taxon>
        <taxon>Bamfordvirae</taxon>
        <taxon>Nucleocytoviricota</taxon>
        <taxon>Megaviricetes</taxon>
        <taxon>Pimascovirales</taxon>
        <taxon>Pimascovirales incertae sedis</taxon>
        <taxon>Marseilleviridae</taxon>
    </lineage>
</organism>
<proteinExistence type="predicted"/>
<name>A0A481YQN9_9VIRU</name>
<accession>A0A481YQN9</accession>
<gene>
    <name evidence="1" type="ORF">LCMAC101_00850</name>
</gene>
<evidence type="ECO:0000313" key="1">
    <source>
        <dbReference type="EMBL" id="QBK85498.1"/>
    </source>
</evidence>
<protein>
    <submittedName>
        <fullName evidence="1">Uncharacterized protein</fullName>
    </submittedName>
</protein>
<dbReference type="EMBL" id="MK500327">
    <property type="protein sequence ID" value="QBK85498.1"/>
    <property type="molecule type" value="Genomic_DNA"/>
</dbReference>